<proteinExistence type="predicted"/>
<comment type="caution">
    <text evidence="1">The sequence shown here is derived from an EMBL/GenBank/DDBJ whole genome shotgun (WGS) entry which is preliminary data.</text>
</comment>
<dbReference type="Proteomes" id="UP000622604">
    <property type="component" value="Unassembled WGS sequence"/>
</dbReference>
<protein>
    <submittedName>
        <fullName evidence="1">Uncharacterized protein</fullName>
    </submittedName>
</protein>
<name>A0A8H9ID58_9ALTE</name>
<evidence type="ECO:0000313" key="1">
    <source>
        <dbReference type="EMBL" id="GGZ74296.1"/>
    </source>
</evidence>
<organism evidence="1 2">
    <name type="scientific">Paraglaciecola chathamensis</name>
    <dbReference type="NCBI Taxonomy" id="368405"/>
    <lineage>
        <taxon>Bacteria</taxon>
        <taxon>Pseudomonadati</taxon>
        <taxon>Pseudomonadota</taxon>
        <taxon>Gammaproteobacteria</taxon>
        <taxon>Alteromonadales</taxon>
        <taxon>Alteromonadaceae</taxon>
        <taxon>Paraglaciecola</taxon>
    </lineage>
</organism>
<reference evidence="1" key="1">
    <citation type="journal article" date="2014" name="Int. J. Syst. Evol. Microbiol.">
        <title>Complete genome sequence of Corynebacterium casei LMG S-19264T (=DSM 44701T), isolated from a smear-ripened cheese.</title>
        <authorList>
            <consortium name="US DOE Joint Genome Institute (JGI-PGF)"/>
            <person name="Walter F."/>
            <person name="Albersmeier A."/>
            <person name="Kalinowski J."/>
            <person name="Ruckert C."/>
        </authorList>
    </citation>
    <scope>NUCLEOTIDE SEQUENCE</scope>
    <source>
        <strain evidence="1">KCTC 32337</strain>
    </source>
</reference>
<dbReference type="AlphaFoldDB" id="A0A8H9ID58"/>
<gene>
    <name evidence="1" type="ORF">GCM10011274_35820</name>
</gene>
<sequence>MVIEDNGNRWVMVFERALKKSERVELKWLHVPVRETTENGSHQRTQPMTANRTYFVIFIT</sequence>
<reference evidence="1" key="2">
    <citation type="submission" date="2020-09" db="EMBL/GenBank/DDBJ databases">
        <authorList>
            <person name="Sun Q."/>
            <person name="Kim S."/>
        </authorList>
    </citation>
    <scope>NUCLEOTIDE SEQUENCE</scope>
    <source>
        <strain evidence="1">KCTC 32337</strain>
    </source>
</reference>
<evidence type="ECO:0000313" key="2">
    <source>
        <dbReference type="Proteomes" id="UP000622604"/>
    </source>
</evidence>
<dbReference type="EMBL" id="BMZC01000011">
    <property type="protein sequence ID" value="GGZ74296.1"/>
    <property type="molecule type" value="Genomic_DNA"/>
</dbReference>
<accession>A0A8H9ID58</accession>